<evidence type="ECO:0000256" key="6">
    <source>
        <dbReference type="ARBA" id="ARBA00023136"/>
    </source>
</evidence>
<evidence type="ECO:0000256" key="1">
    <source>
        <dbReference type="ARBA" id="ARBA00004533"/>
    </source>
</evidence>
<proteinExistence type="predicted"/>
<dbReference type="InterPro" id="IPR051800">
    <property type="entry name" value="PqiA-PqiB_transport"/>
</dbReference>
<dbReference type="Proteomes" id="UP000307999">
    <property type="component" value="Unassembled WGS sequence"/>
</dbReference>
<keyword evidence="5 7" id="KW-1133">Transmembrane helix</keyword>
<keyword evidence="4 7" id="KW-0812">Transmembrane</keyword>
<evidence type="ECO:0000256" key="5">
    <source>
        <dbReference type="ARBA" id="ARBA00022989"/>
    </source>
</evidence>
<evidence type="ECO:0000256" key="3">
    <source>
        <dbReference type="ARBA" id="ARBA00022519"/>
    </source>
</evidence>
<comment type="caution">
    <text evidence="8">The sequence shown here is derived from an EMBL/GenBank/DDBJ whole genome shotgun (WGS) entry which is preliminary data.</text>
</comment>
<feature type="transmembrane region" description="Helical" evidence="7">
    <location>
        <begin position="57"/>
        <end position="81"/>
    </location>
</feature>
<keyword evidence="3" id="KW-0997">Cell inner membrane</keyword>
<dbReference type="EMBL" id="SWDB01000023">
    <property type="protein sequence ID" value="TKB44908.1"/>
    <property type="molecule type" value="Genomic_DNA"/>
</dbReference>
<gene>
    <name evidence="8" type="ORF">E8M12_10410</name>
</gene>
<accession>A0A4U1B5F4</accession>
<feature type="transmembrane region" description="Helical" evidence="7">
    <location>
        <begin position="101"/>
        <end position="127"/>
    </location>
</feature>
<feature type="transmembrane region" description="Helical" evidence="7">
    <location>
        <begin position="147"/>
        <end position="166"/>
    </location>
</feature>
<organism evidence="8 9">
    <name type="scientific">Thalassotalea mangrovi</name>
    <dbReference type="NCBI Taxonomy" id="2572245"/>
    <lineage>
        <taxon>Bacteria</taxon>
        <taxon>Pseudomonadati</taxon>
        <taxon>Pseudomonadota</taxon>
        <taxon>Gammaproteobacteria</taxon>
        <taxon>Alteromonadales</taxon>
        <taxon>Colwelliaceae</taxon>
        <taxon>Thalassotalea</taxon>
    </lineage>
</organism>
<evidence type="ECO:0000256" key="4">
    <source>
        <dbReference type="ARBA" id="ARBA00022692"/>
    </source>
</evidence>
<dbReference type="RefSeq" id="WP_136736093.1">
    <property type="nucleotide sequence ID" value="NZ_SWDB01000023.1"/>
</dbReference>
<evidence type="ECO:0000313" key="9">
    <source>
        <dbReference type="Proteomes" id="UP000307999"/>
    </source>
</evidence>
<evidence type="ECO:0000256" key="7">
    <source>
        <dbReference type="SAM" id="Phobius"/>
    </source>
</evidence>
<evidence type="ECO:0000256" key="2">
    <source>
        <dbReference type="ARBA" id="ARBA00022475"/>
    </source>
</evidence>
<dbReference type="Pfam" id="PF04403">
    <property type="entry name" value="PqiA"/>
    <property type="match status" value="1"/>
</dbReference>
<name>A0A4U1B5F4_9GAMM</name>
<sequence length="214" mass="24028">MINPDAIDFSKNGQQNHLASCDTCHWVSPYIVGQNNRCQRCHDALVQRKPFAFQKTLALTICSVIAFFPANLYPIMTILQFGKGQGDTILSGTLYMFQNGMVPIALIVFIASFIFPLAKILGLLYLLYSIRYSSKLSRRKRTHMYRYIELFGPWSMLDVFVVALLVSLVEIGNVLEVVAGPGATAFGVMVILSIFAASSFDSKLLWDERVDDER</sequence>
<evidence type="ECO:0000313" key="8">
    <source>
        <dbReference type="EMBL" id="TKB44908.1"/>
    </source>
</evidence>
<comment type="subcellular location">
    <subcellularLocation>
        <location evidence="1">Cell inner membrane</location>
    </subcellularLocation>
</comment>
<dbReference type="GO" id="GO:0005886">
    <property type="term" value="C:plasma membrane"/>
    <property type="evidence" value="ECO:0007669"/>
    <property type="project" value="UniProtKB-SubCell"/>
</dbReference>
<dbReference type="OrthoDB" id="9800207at2"/>
<dbReference type="PANTHER" id="PTHR30462">
    <property type="entry name" value="INTERMEMBRANE TRANSPORT PROTEIN PQIB-RELATED"/>
    <property type="match status" value="1"/>
</dbReference>
<dbReference type="InterPro" id="IPR007498">
    <property type="entry name" value="PqiA-like"/>
</dbReference>
<keyword evidence="9" id="KW-1185">Reference proteome</keyword>
<reference evidence="8 9" key="1">
    <citation type="submission" date="2019-04" db="EMBL/GenBank/DDBJ databases">
        <title>Thalassotalea guangxiensis sp. nov., isolated from sediment of the coastal wetland.</title>
        <authorList>
            <person name="Zheng S."/>
            <person name="Zhang D."/>
        </authorList>
    </citation>
    <scope>NUCLEOTIDE SEQUENCE [LARGE SCALE GENOMIC DNA]</scope>
    <source>
        <strain evidence="8 9">ZS-4</strain>
    </source>
</reference>
<keyword evidence="6 7" id="KW-0472">Membrane</keyword>
<dbReference type="AlphaFoldDB" id="A0A4U1B5F4"/>
<keyword evidence="2" id="KW-1003">Cell membrane</keyword>
<feature type="transmembrane region" description="Helical" evidence="7">
    <location>
        <begin position="178"/>
        <end position="200"/>
    </location>
</feature>
<protein>
    <submittedName>
        <fullName evidence="8">Paraquat-inducible membrane protein A</fullName>
    </submittedName>
</protein>
<dbReference type="PANTHER" id="PTHR30462:SF1">
    <property type="entry name" value="INTERMEMBRANE TRANSPORT PROTEIN YEBS"/>
    <property type="match status" value="1"/>
</dbReference>